<feature type="region of interest" description="Disordered" evidence="1">
    <location>
        <begin position="117"/>
        <end position="177"/>
    </location>
</feature>
<gene>
    <name evidence="3" type="ORF">B0I36DRAFT_405503</name>
</gene>
<evidence type="ECO:0000313" key="3">
    <source>
        <dbReference type="EMBL" id="KAH7034979.1"/>
    </source>
</evidence>
<dbReference type="GeneID" id="70191339"/>
<keyword evidence="4" id="KW-1185">Reference proteome</keyword>
<organism evidence="3 4">
    <name type="scientific">Microdochium trichocladiopsis</name>
    <dbReference type="NCBI Taxonomy" id="1682393"/>
    <lineage>
        <taxon>Eukaryota</taxon>
        <taxon>Fungi</taxon>
        <taxon>Dikarya</taxon>
        <taxon>Ascomycota</taxon>
        <taxon>Pezizomycotina</taxon>
        <taxon>Sordariomycetes</taxon>
        <taxon>Xylariomycetidae</taxon>
        <taxon>Xylariales</taxon>
        <taxon>Microdochiaceae</taxon>
        <taxon>Microdochium</taxon>
    </lineage>
</organism>
<feature type="compositionally biased region" description="Polar residues" evidence="1">
    <location>
        <begin position="129"/>
        <end position="139"/>
    </location>
</feature>
<dbReference type="RefSeq" id="XP_046015072.1">
    <property type="nucleotide sequence ID" value="XM_046161793.1"/>
</dbReference>
<evidence type="ECO:0000256" key="1">
    <source>
        <dbReference type="SAM" id="MobiDB-lite"/>
    </source>
</evidence>
<dbReference type="EMBL" id="JAGTJQ010000003">
    <property type="protein sequence ID" value="KAH7034979.1"/>
    <property type="molecule type" value="Genomic_DNA"/>
</dbReference>
<dbReference type="AlphaFoldDB" id="A0A9P9BSV2"/>
<accession>A0A9P9BSV2</accession>
<sequence length="321" mass="34479">MSSAAWHHEHGPAHGHPLALMADPWSVIVLSLLAVSCSPAGSLQMTTATTMMMMMMTNNAGVQDTWSQAELHSVHTLKPSAGRQLAQWCTKCGVAPGAPASLSWILGQWPTARMWHLPRPADECPDRTSGPQKRTSQPGVNDEPLGRCGGEGTSQAGSTGSVEDTEDEREPYSRAMDWMPPPECSPNQHTRYCWGHASVCPGGCLSWCLTSEGCRLTEPTPPLASQRSSVLKDCGACPSDLREEAIPADAPPLRMHGCPLLSAPATSSACVVDPSFSFCVSRAHRPLVTPLLTWHGCPWLTLVLTCLLSDCLHLEVAFPQV</sequence>
<comment type="caution">
    <text evidence="3">The sequence shown here is derived from an EMBL/GenBank/DDBJ whole genome shotgun (WGS) entry which is preliminary data.</text>
</comment>
<name>A0A9P9BSV2_9PEZI</name>
<keyword evidence="2" id="KW-0732">Signal</keyword>
<protein>
    <submittedName>
        <fullName evidence="3">Uncharacterized protein</fullName>
    </submittedName>
</protein>
<feature type="compositionally biased region" description="Polar residues" evidence="1">
    <location>
        <begin position="153"/>
        <end position="162"/>
    </location>
</feature>
<proteinExistence type="predicted"/>
<evidence type="ECO:0000256" key="2">
    <source>
        <dbReference type="SAM" id="SignalP"/>
    </source>
</evidence>
<evidence type="ECO:0000313" key="4">
    <source>
        <dbReference type="Proteomes" id="UP000756346"/>
    </source>
</evidence>
<dbReference type="Proteomes" id="UP000756346">
    <property type="component" value="Unassembled WGS sequence"/>
</dbReference>
<feature type="signal peptide" evidence="2">
    <location>
        <begin position="1"/>
        <end position="42"/>
    </location>
</feature>
<reference evidence="3" key="1">
    <citation type="journal article" date="2021" name="Nat. Commun.">
        <title>Genetic determinants of endophytism in the Arabidopsis root mycobiome.</title>
        <authorList>
            <person name="Mesny F."/>
            <person name="Miyauchi S."/>
            <person name="Thiergart T."/>
            <person name="Pickel B."/>
            <person name="Atanasova L."/>
            <person name="Karlsson M."/>
            <person name="Huettel B."/>
            <person name="Barry K.W."/>
            <person name="Haridas S."/>
            <person name="Chen C."/>
            <person name="Bauer D."/>
            <person name="Andreopoulos W."/>
            <person name="Pangilinan J."/>
            <person name="LaButti K."/>
            <person name="Riley R."/>
            <person name="Lipzen A."/>
            <person name="Clum A."/>
            <person name="Drula E."/>
            <person name="Henrissat B."/>
            <person name="Kohler A."/>
            <person name="Grigoriev I.V."/>
            <person name="Martin F.M."/>
            <person name="Hacquard S."/>
        </authorList>
    </citation>
    <scope>NUCLEOTIDE SEQUENCE</scope>
    <source>
        <strain evidence="3">MPI-CAGE-CH-0230</strain>
    </source>
</reference>
<feature type="chain" id="PRO_5040333876" evidence="2">
    <location>
        <begin position="43"/>
        <end position="321"/>
    </location>
</feature>